<evidence type="ECO:0000313" key="1">
    <source>
        <dbReference type="EMBL" id="QOR58869.1"/>
    </source>
</evidence>
<accession>A0A7M1RZ85</accession>
<dbReference type="InterPro" id="IPR027417">
    <property type="entry name" value="P-loop_NTPase"/>
</dbReference>
<dbReference type="KEGG" id="vg:65129352"/>
<proteinExistence type="predicted"/>
<reference evidence="1 2" key="1">
    <citation type="submission" date="2020-07" db="EMBL/GenBank/DDBJ databases">
        <title>Taxonomic proposal: Crassvirales, a new order of highly abundant and diverse bacterial viruses.</title>
        <authorList>
            <person name="Shkoporov A.N."/>
            <person name="Stockdale S.R."/>
            <person name="Guerin E."/>
            <person name="Ross R.P."/>
            <person name="Hill C."/>
        </authorList>
    </citation>
    <scope>NUCLEOTIDE SEQUENCE [LARGE SCALE GENOMIC DNA]</scope>
</reference>
<dbReference type="GeneID" id="65129352"/>
<name>A0A7M1RZ85_9CAUD</name>
<dbReference type="EMBL" id="MT774384">
    <property type="protein sequence ID" value="QOR58869.1"/>
    <property type="molecule type" value="Genomic_DNA"/>
</dbReference>
<dbReference type="Gene3D" id="3.40.50.300">
    <property type="entry name" value="P-loop containing nucleotide triphosphate hydrolases"/>
    <property type="match status" value="1"/>
</dbReference>
<sequence length="783" mass="90126">MSDDKTVEKYIESYPFLQYQKENQGQYRRAKDAGYKDPNDFFMIGESGGFLLDIRIGDKFVNTNLLTEMANIYHINGGKYTLYKEDSIPHRQLRKREEYRRSHGFDAPCFMREGKVQNLHISGDMYNYLNYTVIEQLDEKTIIHTDKGSVAKKKQDFPKFIDAQFWTFAIIEFCELNGFHLLIDKTRRGGFSYIMSAHSANKINLQPNKVCIHVAADSKYLTKRGGLTDFSIRNLYFYENNTFFKRGILSRAAENFTLGFKLPNGDISPKSWNSALFSASANNNPDCAIGKDAVSVKTEEVSTMENFDDYMNVTEPAMRTGSYVTGNLFAWGTATSGNMQVFEMNFYNPNKFHFMPFENVWDKDSRNEVCGYFKPYCWGLQGQIGDLFAMDKDGNSNIETGLRIAYKERVAKKESSKTFSDYINYLGQYANMPSESFSSTSENLFSSEALMNWEEILKNDPAYTDIADDGMFFEDINHKIIFKTNARIKAEGGKFNVDYFDWIQGVPRKPREHHHGCVRKWFEPIKVSYIDKDGTTKLGIPPGQYSISYDPVGVNKENDALTNKHSHNSIKVWENPTQYNNFKTKLVCAYYGRPEKLEQADWICYLMARYYNCIGTTGVEVNRGETVSNFSKWKALKYLMKDPVELWDSSIKAKVTASYGVNVGGGTGTGSSKVLEGLRLLKEMLYSPVGKDLKGNDIMLFQTIYDHQTILELLKWNVKGNFDRVSEMIIRALQWKLQDVQAAKELVHRKKTTEQNIRDDIWHRSWFTIIPPVITLIINFITI</sequence>
<dbReference type="RefSeq" id="YP_010111027.1">
    <property type="nucleotide sequence ID" value="NC_055877.1"/>
</dbReference>
<organism evidence="1 2">
    <name type="scientific">uncultured phage cr8_1</name>
    <dbReference type="NCBI Taxonomy" id="2772068"/>
    <lineage>
        <taxon>Viruses</taxon>
        <taxon>Duplodnaviria</taxon>
        <taxon>Heunggongvirae</taxon>
        <taxon>Uroviricota</taxon>
        <taxon>Caudoviricetes</taxon>
        <taxon>Crassvirales</taxon>
        <taxon>Intestiviridae</taxon>
        <taxon>Obtuvirinae</taxon>
        <taxon>Fohxhuevirus</taxon>
        <taxon>Fohxhuevirus gastrointestinalis</taxon>
    </lineage>
</organism>
<dbReference type="Proteomes" id="UP000594003">
    <property type="component" value="Segment"/>
</dbReference>
<protein>
    <submittedName>
        <fullName evidence="1">Terminase</fullName>
    </submittedName>
</protein>
<evidence type="ECO:0000313" key="2">
    <source>
        <dbReference type="Proteomes" id="UP000594003"/>
    </source>
</evidence>
<keyword evidence="2" id="KW-1185">Reference proteome</keyword>